<sequence>MKRFTSVALTVVFLLCVSALSYGGEKAAHWGYEGKEGPENWGDFSEVCKTGKSQSPVDLPKEVKTPVKSIGFNYKPGSIKTLNNGHTVQVNVASGSAVTIDGKKYDLLQFHFHSPSEHVVGGNPYEMEVHLVHKNDKGELAVVGVFMKEGKENASVKTIWANLPDKVGVEKPVEGVKFNAADLLPSDYTLYRYSGSLTTPPCSEKVNWNVLKAHIEVSKEQKEKFLSIVGKNSRPVQPVNERTIE</sequence>
<evidence type="ECO:0000259" key="11">
    <source>
        <dbReference type="PROSITE" id="PS51144"/>
    </source>
</evidence>
<dbReference type="GO" id="GO:0004089">
    <property type="term" value="F:carbonate dehydratase activity"/>
    <property type="evidence" value="ECO:0007669"/>
    <property type="project" value="UniProtKB-UniRule"/>
</dbReference>
<evidence type="ECO:0000256" key="1">
    <source>
        <dbReference type="ARBA" id="ARBA00001947"/>
    </source>
</evidence>
<evidence type="ECO:0000313" key="12">
    <source>
        <dbReference type="EMBL" id="KJU86186.1"/>
    </source>
</evidence>
<proteinExistence type="inferred from homology"/>
<dbReference type="EC" id="4.2.1.1" evidence="4 10"/>
<dbReference type="InterPro" id="IPR036398">
    <property type="entry name" value="CA_dom_sf"/>
</dbReference>
<accession>A0A0F3GWA5</accession>
<dbReference type="PANTHER" id="PTHR18952">
    <property type="entry name" value="CARBONIC ANHYDRASE"/>
    <property type="match status" value="1"/>
</dbReference>
<evidence type="ECO:0000256" key="7">
    <source>
        <dbReference type="ARBA" id="ARBA00022833"/>
    </source>
</evidence>
<evidence type="ECO:0000313" key="13">
    <source>
        <dbReference type="Proteomes" id="UP000033423"/>
    </source>
</evidence>
<protein>
    <recommendedName>
        <fullName evidence="5 10">Carbonic anhydrase</fullName>
        <ecNumber evidence="4 10">4.2.1.1</ecNumber>
    </recommendedName>
</protein>
<gene>
    <name evidence="12" type="ORF">MBAV_001620</name>
</gene>
<comment type="caution">
    <text evidence="12">The sequence shown here is derived from an EMBL/GenBank/DDBJ whole genome shotgun (WGS) entry which is preliminary data.</text>
</comment>
<feature type="chain" id="PRO_5025089646" description="Carbonic anhydrase" evidence="10">
    <location>
        <begin position="24"/>
        <end position="245"/>
    </location>
</feature>
<keyword evidence="8 10" id="KW-0456">Lyase</keyword>
<feature type="domain" description="Alpha-carbonic anhydrase" evidence="11">
    <location>
        <begin position="28"/>
        <end position="245"/>
    </location>
</feature>
<dbReference type="GO" id="GO:0008270">
    <property type="term" value="F:zinc ion binding"/>
    <property type="evidence" value="ECO:0007669"/>
    <property type="project" value="UniProtKB-UniRule"/>
</dbReference>
<comment type="catalytic activity">
    <reaction evidence="9 10">
        <text>hydrogencarbonate + H(+) = CO2 + H2O</text>
        <dbReference type="Rhea" id="RHEA:10748"/>
        <dbReference type="ChEBI" id="CHEBI:15377"/>
        <dbReference type="ChEBI" id="CHEBI:15378"/>
        <dbReference type="ChEBI" id="CHEBI:16526"/>
        <dbReference type="ChEBI" id="CHEBI:17544"/>
        <dbReference type="EC" id="4.2.1.1"/>
    </reaction>
</comment>
<evidence type="ECO:0000256" key="3">
    <source>
        <dbReference type="ARBA" id="ARBA00010718"/>
    </source>
</evidence>
<dbReference type="PATRIC" id="fig|29290.4.peg.2137"/>
<dbReference type="InterPro" id="IPR041891">
    <property type="entry name" value="Alpha_CA_prokaryot-like"/>
</dbReference>
<reference evidence="12 13" key="1">
    <citation type="submission" date="2015-02" db="EMBL/GenBank/DDBJ databases">
        <title>Single-cell genomics of uncultivated deep-branching MTB reveals a conserved set of magnetosome genes.</title>
        <authorList>
            <person name="Kolinko S."/>
            <person name="Richter M."/>
            <person name="Glockner F.O."/>
            <person name="Brachmann A."/>
            <person name="Schuler D."/>
        </authorList>
    </citation>
    <scope>NUCLEOTIDE SEQUENCE [LARGE SCALE GENOMIC DNA]</scope>
    <source>
        <strain evidence="12">TM-1</strain>
    </source>
</reference>
<dbReference type="Pfam" id="PF00194">
    <property type="entry name" value="Carb_anhydrase"/>
    <property type="match status" value="1"/>
</dbReference>
<evidence type="ECO:0000256" key="4">
    <source>
        <dbReference type="ARBA" id="ARBA00012925"/>
    </source>
</evidence>
<evidence type="ECO:0000256" key="6">
    <source>
        <dbReference type="ARBA" id="ARBA00022723"/>
    </source>
</evidence>
<dbReference type="InterPro" id="IPR018338">
    <property type="entry name" value="Carbonic_anhydrase_a-class_CS"/>
</dbReference>
<evidence type="ECO:0000256" key="5">
    <source>
        <dbReference type="ARBA" id="ARBA00014628"/>
    </source>
</evidence>
<keyword evidence="6 10" id="KW-0479">Metal-binding</keyword>
<name>A0A0F3GWA5_9BACT</name>
<dbReference type="SUPFAM" id="SSF51069">
    <property type="entry name" value="Carbonic anhydrase"/>
    <property type="match status" value="1"/>
</dbReference>
<dbReference type="PROSITE" id="PS00162">
    <property type="entry name" value="ALPHA_CA_1"/>
    <property type="match status" value="1"/>
</dbReference>
<dbReference type="Gene3D" id="3.10.200.10">
    <property type="entry name" value="Alpha carbonic anhydrase"/>
    <property type="match status" value="1"/>
</dbReference>
<dbReference type="InterPro" id="IPR023561">
    <property type="entry name" value="Carbonic_anhydrase_a-class"/>
</dbReference>
<evidence type="ECO:0000256" key="9">
    <source>
        <dbReference type="ARBA" id="ARBA00048348"/>
    </source>
</evidence>
<comment type="similarity">
    <text evidence="3 10">Belongs to the alpha-carbonic anhydrase family.</text>
</comment>
<dbReference type="SMART" id="SM01057">
    <property type="entry name" value="Carb_anhydrase"/>
    <property type="match status" value="1"/>
</dbReference>
<comment type="function">
    <text evidence="2 10">Reversible hydration of carbon dioxide.</text>
</comment>
<organism evidence="12 13">
    <name type="scientific">Candidatus Magnetobacterium bavaricum</name>
    <dbReference type="NCBI Taxonomy" id="29290"/>
    <lineage>
        <taxon>Bacteria</taxon>
        <taxon>Pseudomonadati</taxon>
        <taxon>Nitrospirota</taxon>
        <taxon>Thermodesulfovibrionia</taxon>
        <taxon>Thermodesulfovibrionales</taxon>
        <taxon>Candidatus Magnetobacteriaceae</taxon>
        <taxon>Candidatus Magnetobacterium</taxon>
    </lineage>
</organism>
<dbReference type="EMBL" id="LACI01000699">
    <property type="protein sequence ID" value="KJU86186.1"/>
    <property type="molecule type" value="Genomic_DNA"/>
</dbReference>
<dbReference type="PANTHER" id="PTHR18952:SF265">
    <property type="entry name" value="CARBONIC ANHYDRASE"/>
    <property type="match status" value="1"/>
</dbReference>
<keyword evidence="7 10" id="KW-0862">Zinc</keyword>
<dbReference type="CDD" id="cd03124">
    <property type="entry name" value="alpha_CA_prokaryotic_like"/>
    <property type="match status" value="1"/>
</dbReference>
<evidence type="ECO:0000256" key="10">
    <source>
        <dbReference type="RuleBase" id="RU367011"/>
    </source>
</evidence>
<dbReference type="InterPro" id="IPR001148">
    <property type="entry name" value="CA_dom"/>
</dbReference>
<feature type="signal peptide" evidence="10">
    <location>
        <begin position="1"/>
        <end position="23"/>
    </location>
</feature>
<comment type="cofactor">
    <cofactor evidence="1 10">
        <name>Zn(2+)</name>
        <dbReference type="ChEBI" id="CHEBI:29105"/>
    </cofactor>
</comment>
<evidence type="ECO:0000256" key="2">
    <source>
        <dbReference type="ARBA" id="ARBA00002904"/>
    </source>
</evidence>
<keyword evidence="10" id="KW-0732">Signal</keyword>
<dbReference type="AlphaFoldDB" id="A0A0F3GWA5"/>
<dbReference type="Proteomes" id="UP000033423">
    <property type="component" value="Unassembled WGS sequence"/>
</dbReference>
<keyword evidence="13" id="KW-1185">Reference proteome</keyword>
<evidence type="ECO:0000256" key="8">
    <source>
        <dbReference type="ARBA" id="ARBA00023239"/>
    </source>
</evidence>
<dbReference type="PROSITE" id="PS51144">
    <property type="entry name" value="ALPHA_CA_2"/>
    <property type="match status" value="1"/>
</dbReference>